<keyword evidence="1" id="KW-0472">Membrane</keyword>
<protein>
    <submittedName>
        <fullName evidence="2">Uncharacterized protein</fullName>
    </submittedName>
</protein>
<keyword evidence="1" id="KW-1133">Transmembrane helix</keyword>
<proteinExistence type="predicted"/>
<feature type="transmembrane region" description="Helical" evidence="1">
    <location>
        <begin position="6"/>
        <end position="24"/>
    </location>
</feature>
<evidence type="ECO:0000256" key="1">
    <source>
        <dbReference type="SAM" id="Phobius"/>
    </source>
</evidence>
<organism evidence="2">
    <name type="scientific">Clavaria fumosa</name>
    <dbReference type="NCBI Taxonomy" id="264083"/>
    <lineage>
        <taxon>Eukaryota</taxon>
        <taxon>Fungi</taxon>
        <taxon>Dikarya</taxon>
        <taxon>Basidiomycota</taxon>
        <taxon>Agaricomycotina</taxon>
        <taxon>Agaricomycetes</taxon>
        <taxon>Agaricomycetidae</taxon>
        <taxon>Agaricales</taxon>
        <taxon>Clavariineae</taxon>
        <taxon>Clavariaceae</taxon>
        <taxon>Clavaria</taxon>
    </lineage>
</organism>
<reference evidence="2" key="1">
    <citation type="journal article" date="2020" name="IMA Fungus">
        <title>The 256 kb mitochondrial genome of Clavaria fumosa is the largest among phylum Basidiomycota and is rich in introns and intronic ORFs.</title>
        <authorList>
            <person name="Wang X."/>
            <person name="Wang Y."/>
            <person name="Yao W."/>
            <person name="Shen J."/>
            <person name="Chen M."/>
            <person name="Gao M."/>
            <person name="Ren J."/>
            <person name="Li Q."/>
            <person name="Liu N."/>
        </authorList>
    </citation>
    <scope>NUCLEOTIDE SEQUENCE</scope>
</reference>
<dbReference type="EMBL" id="MT114157">
    <property type="protein sequence ID" value="QPZ51127.1"/>
    <property type="molecule type" value="Genomic_DNA"/>
</dbReference>
<geneLocation type="mitochondrion" evidence="2"/>
<name>A0A7T3PCT2_9AGAR</name>
<accession>A0A7T3PCT2</accession>
<feature type="transmembrane region" description="Helical" evidence="1">
    <location>
        <begin position="241"/>
        <end position="261"/>
    </location>
</feature>
<feature type="transmembrane region" description="Helical" evidence="1">
    <location>
        <begin position="297"/>
        <end position="321"/>
    </location>
</feature>
<evidence type="ECO:0000313" key="2">
    <source>
        <dbReference type="EMBL" id="QPZ51127.1"/>
    </source>
</evidence>
<keyword evidence="1" id="KW-0812">Transmembrane</keyword>
<dbReference type="AlphaFoldDB" id="A0A7T3PCT2"/>
<dbReference type="GeneID" id="65338557"/>
<dbReference type="RefSeq" id="YP_010130225.1">
    <property type="nucleotide sequence ID" value="NC_056336.1"/>
</dbReference>
<gene>
    <name evidence="2" type="primary">orf325</name>
</gene>
<feature type="transmembrane region" description="Helical" evidence="1">
    <location>
        <begin position="44"/>
        <end position="65"/>
    </location>
</feature>
<keyword evidence="2" id="KW-0496">Mitochondrion</keyword>
<sequence>MLHFNFNNFLFSFVLGAFFFYLFYHGFFGLKLQKIFKKYYNNTYFLFIIIFLFTLIKLFLIDHFINNFINTFTKNFFNTIYCDETDEIKSENNKSNDKDNNTNTNTVVNAKAELTGNSVNINNPDFNLEISDDTLNKIVNTATTASGITAGVKLAAQFPSPIGKALAVAGTVSLAHIINHNVNNINNKKEEISQSNITDTSEPSNSPIDSSFILSPLEKKELLLEKDQDIILTLLNSLVDINSLLMLFLILSTISILSLIVKPEIIDKYLPKDKGIKEKFNYILKKYLNLWSKSQKFILILSFINMYVAIWFSRYFLLYIISQLS</sequence>